<organism evidence="1 2">
    <name type="scientific">Acinetobacter baumannii</name>
    <dbReference type="NCBI Taxonomy" id="470"/>
    <lineage>
        <taxon>Bacteria</taxon>
        <taxon>Pseudomonadati</taxon>
        <taxon>Pseudomonadota</taxon>
        <taxon>Gammaproteobacteria</taxon>
        <taxon>Moraxellales</taxon>
        <taxon>Moraxellaceae</taxon>
        <taxon>Acinetobacter</taxon>
        <taxon>Acinetobacter calcoaceticus/baumannii complex</taxon>
    </lineage>
</organism>
<dbReference type="EMBL" id="QKWF01000019">
    <property type="protein sequence ID" value="PZM18684.1"/>
    <property type="molecule type" value="Genomic_DNA"/>
</dbReference>
<evidence type="ECO:0000313" key="1">
    <source>
        <dbReference type="EMBL" id="PZM18684.1"/>
    </source>
</evidence>
<protein>
    <submittedName>
        <fullName evidence="1">Uncharacterized protein</fullName>
    </submittedName>
</protein>
<comment type="caution">
    <text evidence="1">The sequence shown here is derived from an EMBL/GenBank/DDBJ whole genome shotgun (WGS) entry which is preliminary data.</text>
</comment>
<proteinExistence type="predicted"/>
<reference evidence="1 2" key="1">
    <citation type="submission" date="2018-06" db="EMBL/GenBank/DDBJ databases">
        <title>Carbapenemase-producing Acinetobacter spp. from environmental sources in an hospital from French Polynesia.</title>
        <authorList>
            <person name="Bonnin R.A."/>
            <person name="Levy M."/>
            <person name="Cuzon G."/>
            <person name="Dortet L."/>
            <person name="Naas T."/>
        </authorList>
    </citation>
    <scope>NUCLEOTIDE SEQUENCE [LARGE SCALE GENOMIC DNA]</scope>
    <source>
        <strain evidence="1 2">R10</strain>
    </source>
</reference>
<gene>
    <name evidence="1" type="ORF">DOL94_02505</name>
</gene>
<dbReference type="Proteomes" id="UP000248662">
    <property type="component" value="Unassembled WGS sequence"/>
</dbReference>
<accession>A0A2I8CYT6</accession>
<sequence>MQKIIIRVLIITGFLMPAIIMFFFPSLTGTKFFWLSMLVFCFLILRIRGILLLLGITYASLSSMFSRH</sequence>
<dbReference type="AlphaFoldDB" id="A0A2I8CYT6"/>
<evidence type="ECO:0000313" key="2">
    <source>
        <dbReference type="Proteomes" id="UP000248662"/>
    </source>
</evidence>
<name>A0A2I8CYT6_ACIBA</name>